<comment type="caution">
    <text evidence="1">The sequence shown here is derived from an EMBL/GenBank/DDBJ whole genome shotgun (WGS) entry which is preliminary data.</text>
</comment>
<dbReference type="GO" id="GO:0005829">
    <property type="term" value="C:cytosol"/>
    <property type="evidence" value="ECO:0007669"/>
    <property type="project" value="TreeGrafter"/>
</dbReference>
<protein>
    <submittedName>
        <fullName evidence="1">Gamma-glutamyl-gamma-aminobutyrate hydrolase family protein</fullName>
    </submittedName>
</protein>
<evidence type="ECO:0000313" key="2">
    <source>
        <dbReference type="Proteomes" id="UP000281028"/>
    </source>
</evidence>
<dbReference type="PROSITE" id="PS51273">
    <property type="entry name" value="GATASE_TYPE_1"/>
    <property type="match status" value="1"/>
</dbReference>
<dbReference type="InterPro" id="IPR011697">
    <property type="entry name" value="Peptidase_C26"/>
</dbReference>
<dbReference type="AlphaFoldDB" id="A0A3S1B1H5"/>
<accession>A0A3S1B1H5</accession>
<gene>
    <name evidence="1" type="ORF">ECE50_009120</name>
</gene>
<keyword evidence="2" id="KW-1185">Reference proteome</keyword>
<proteinExistence type="predicted"/>
<name>A0A3S1B1H5_9BACT</name>
<dbReference type="Gene3D" id="3.40.50.880">
    <property type="match status" value="1"/>
</dbReference>
<dbReference type="InterPro" id="IPR029062">
    <property type="entry name" value="Class_I_gatase-like"/>
</dbReference>
<dbReference type="PANTHER" id="PTHR43235">
    <property type="entry name" value="GLUTAMINE AMIDOTRANSFERASE PB2B2.05-RELATED"/>
    <property type="match status" value="1"/>
</dbReference>
<dbReference type="Pfam" id="PF07722">
    <property type="entry name" value="Peptidase_C26"/>
    <property type="match status" value="1"/>
</dbReference>
<dbReference type="Proteomes" id="UP000281028">
    <property type="component" value="Unassembled WGS sequence"/>
</dbReference>
<keyword evidence="1" id="KW-0378">Hydrolase</keyword>
<dbReference type="GO" id="GO:0016811">
    <property type="term" value="F:hydrolase activity, acting on carbon-nitrogen (but not peptide) bonds, in linear amides"/>
    <property type="evidence" value="ECO:0007669"/>
    <property type="project" value="InterPro"/>
</dbReference>
<dbReference type="InterPro" id="IPR044668">
    <property type="entry name" value="PuuD-like"/>
</dbReference>
<reference evidence="1" key="1">
    <citation type="submission" date="2020-05" db="EMBL/GenBank/DDBJ databases">
        <title>Chitinophaga laudate sp. nov., isolated from a tropical peat swamp.</title>
        <authorList>
            <person name="Goh C.B.S."/>
            <person name="Lee M.S."/>
            <person name="Parimannan S."/>
            <person name="Pasbakhsh P."/>
            <person name="Yule C.M."/>
            <person name="Rajandas H."/>
            <person name="Loke S."/>
            <person name="Croft L."/>
            <person name="Tan J.B.L."/>
        </authorList>
    </citation>
    <scope>NUCLEOTIDE SEQUENCE</scope>
    <source>
        <strain evidence="1">Mgbs1</strain>
    </source>
</reference>
<dbReference type="EMBL" id="RIAR02000001">
    <property type="protein sequence ID" value="NSL86989.1"/>
    <property type="molecule type" value="Genomic_DNA"/>
</dbReference>
<evidence type="ECO:0000313" key="1">
    <source>
        <dbReference type="EMBL" id="NSL86989.1"/>
    </source>
</evidence>
<dbReference type="PANTHER" id="PTHR43235:SF1">
    <property type="entry name" value="GLUTAMINE AMIDOTRANSFERASE PB2B2.05-RELATED"/>
    <property type="match status" value="1"/>
</dbReference>
<dbReference type="SUPFAM" id="SSF52317">
    <property type="entry name" value="Class I glutamine amidotransferase-like"/>
    <property type="match status" value="1"/>
</dbReference>
<dbReference type="OrthoDB" id="9804920at2"/>
<organism evidence="1 2">
    <name type="scientific">Chitinophaga solisilvae</name>
    <dbReference type="NCBI Taxonomy" id="1233460"/>
    <lineage>
        <taxon>Bacteria</taxon>
        <taxon>Pseudomonadati</taxon>
        <taxon>Bacteroidota</taxon>
        <taxon>Chitinophagia</taxon>
        <taxon>Chitinophagales</taxon>
        <taxon>Chitinophagaceae</taxon>
        <taxon>Chitinophaga</taxon>
    </lineage>
</organism>
<sequence length="232" mass="25928">MTPQLTLGVTDCSKYQMYHDWIQQAAPDIRIEKLSHANGLENIKSCHGIVLTGGEDVHPRFYHLPEYLPYCYPDDISEARDEFELEILAYTERQQIPVLGICRGLQIANVYFGGTLVPDIPSWGKFNHAKLADNTDRCHEAIVDPSSWMYGILRTTSGVVNSNHHQSTDRIGKGLMVSVLSPDGVAEAIERSHPGNASFLALVQWHPERMKNQQSPFVKNIAAAFISAAQKL</sequence>